<gene>
    <name evidence="2" type="ORF">MKW94_008981</name>
</gene>
<dbReference type="PANTHER" id="PTHR33641:SF15">
    <property type="entry name" value="AVR9_CF-9 RAPIDLY ELICITED PROTEIN"/>
    <property type="match status" value="1"/>
</dbReference>
<name>A0AA41VYW3_PAPNU</name>
<dbReference type="Proteomes" id="UP001177140">
    <property type="component" value="Unassembled WGS sequence"/>
</dbReference>
<dbReference type="EMBL" id="JAJJMA010323495">
    <property type="protein sequence ID" value="MCL7050079.1"/>
    <property type="molecule type" value="Genomic_DNA"/>
</dbReference>
<evidence type="ECO:0008006" key="4">
    <source>
        <dbReference type="Google" id="ProtNLM"/>
    </source>
</evidence>
<sequence>MNSIFSSFDAVCFEFLKQKIGSSSSTMEIKNNTGINKVNSTPEPQVQKQEEKKRTSTRRFAVELDGLNCFETIVSN</sequence>
<evidence type="ECO:0000256" key="1">
    <source>
        <dbReference type="SAM" id="MobiDB-lite"/>
    </source>
</evidence>
<dbReference type="AlphaFoldDB" id="A0AA41VYW3"/>
<accession>A0AA41VYW3</accession>
<protein>
    <recommendedName>
        <fullName evidence="4">Avr9/Cf-9 rapidly elicited protein</fullName>
    </recommendedName>
</protein>
<feature type="region of interest" description="Disordered" evidence="1">
    <location>
        <begin position="26"/>
        <end position="54"/>
    </location>
</feature>
<dbReference type="PANTHER" id="PTHR33641">
    <property type="entry name" value="OS06G0133500 PROTEIN"/>
    <property type="match status" value="1"/>
</dbReference>
<feature type="compositionally biased region" description="Polar residues" evidence="1">
    <location>
        <begin position="26"/>
        <end position="47"/>
    </location>
</feature>
<evidence type="ECO:0000313" key="2">
    <source>
        <dbReference type="EMBL" id="MCL7050079.1"/>
    </source>
</evidence>
<reference evidence="2" key="1">
    <citation type="submission" date="2022-03" db="EMBL/GenBank/DDBJ databases">
        <title>A functionally conserved STORR gene fusion in Papaver species that diverged 16.8 million years ago.</title>
        <authorList>
            <person name="Catania T."/>
        </authorList>
    </citation>
    <scope>NUCLEOTIDE SEQUENCE</scope>
    <source>
        <strain evidence="2">S-191538</strain>
    </source>
</reference>
<organism evidence="2 3">
    <name type="scientific">Papaver nudicaule</name>
    <name type="common">Iceland poppy</name>
    <dbReference type="NCBI Taxonomy" id="74823"/>
    <lineage>
        <taxon>Eukaryota</taxon>
        <taxon>Viridiplantae</taxon>
        <taxon>Streptophyta</taxon>
        <taxon>Embryophyta</taxon>
        <taxon>Tracheophyta</taxon>
        <taxon>Spermatophyta</taxon>
        <taxon>Magnoliopsida</taxon>
        <taxon>Ranunculales</taxon>
        <taxon>Papaveraceae</taxon>
        <taxon>Papaveroideae</taxon>
        <taxon>Papaver</taxon>
    </lineage>
</organism>
<keyword evidence="3" id="KW-1185">Reference proteome</keyword>
<proteinExistence type="predicted"/>
<evidence type="ECO:0000313" key="3">
    <source>
        <dbReference type="Proteomes" id="UP001177140"/>
    </source>
</evidence>
<comment type="caution">
    <text evidence="2">The sequence shown here is derived from an EMBL/GenBank/DDBJ whole genome shotgun (WGS) entry which is preliminary data.</text>
</comment>